<evidence type="ECO:0000313" key="2">
    <source>
        <dbReference type="Proteomes" id="UP001628156"/>
    </source>
</evidence>
<name>A0ABQ0DRX7_9EUKA</name>
<comment type="caution">
    <text evidence="1">The sequence shown here is derived from an EMBL/GenBank/DDBJ whole genome shotgun (WGS) entry which is preliminary data.</text>
</comment>
<proteinExistence type="predicted"/>
<reference evidence="1 2" key="1">
    <citation type="journal article" date="2019" name="PLoS Negl. Trop. Dis.">
        <title>Whole genome sequencing of Entamoeba nuttalli reveals mammalian host-related molecular signatures and a novel octapeptide-repeat surface protein.</title>
        <authorList>
            <person name="Tanaka M."/>
            <person name="Makiuchi T."/>
            <person name="Komiyama T."/>
            <person name="Shiina T."/>
            <person name="Osaki K."/>
            <person name="Tachibana H."/>
        </authorList>
    </citation>
    <scope>NUCLEOTIDE SEQUENCE [LARGE SCALE GENOMIC DNA]</scope>
    <source>
        <strain evidence="1 2">P19-061405</strain>
    </source>
</reference>
<accession>A0ABQ0DRX7</accession>
<protein>
    <submittedName>
        <fullName evidence="1">Uncharacterized protein</fullName>
    </submittedName>
</protein>
<sequence>MFIFNFEIIQLHKALSEFHNGIINVSDFNKKIHSLISACAYERVTWKPIAGSGEDGYAAVIDTRTVKPKPMMSEKS</sequence>
<evidence type="ECO:0000313" key="1">
    <source>
        <dbReference type="EMBL" id="GAB1225605.1"/>
    </source>
</evidence>
<gene>
    <name evidence="1" type="ORF">ENUP19_0257G0033</name>
</gene>
<dbReference type="EMBL" id="BAAFRS010000257">
    <property type="protein sequence ID" value="GAB1225605.1"/>
    <property type="molecule type" value="Genomic_DNA"/>
</dbReference>
<organism evidence="1 2">
    <name type="scientific">Entamoeba nuttalli</name>
    <dbReference type="NCBI Taxonomy" id="412467"/>
    <lineage>
        <taxon>Eukaryota</taxon>
        <taxon>Amoebozoa</taxon>
        <taxon>Evosea</taxon>
        <taxon>Archamoebae</taxon>
        <taxon>Mastigamoebida</taxon>
        <taxon>Entamoebidae</taxon>
        <taxon>Entamoeba</taxon>
    </lineage>
</organism>
<keyword evidence="2" id="KW-1185">Reference proteome</keyword>
<dbReference type="Proteomes" id="UP001628156">
    <property type="component" value="Unassembled WGS sequence"/>
</dbReference>